<evidence type="ECO:0000256" key="5">
    <source>
        <dbReference type="ARBA" id="ARBA00023015"/>
    </source>
</evidence>
<feature type="domain" description="RNA polymerase sigma factor 54 core-binding" evidence="10">
    <location>
        <begin position="64"/>
        <end position="230"/>
    </location>
</feature>
<keyword evidence="8" id="KW-0804">Transcription</keyword>
<comment type="similarity">
    <text evidence="1">Belongs to the sigma-54 factor family.</text>
</comment>
<evidence type="ECO:0000256" key="8">
    <source>
        <dbReference type="ARBA" id="ARBA00023163"/>
    </source>
</evidence>
<dbReference type="EMBL" id="JAKVPQ010000001">
    <property type="protein sequence ID" value="MCH4283652.1"/>
    <property type="molecule type" value="Genomic_DNA"/>
</dbReference>
<accession>A0ABS9R1W4</accession>
<evidence type="ECO:0000313" key="11">
    <source>
        <dbReference type="EMBL" id="MCH4283652.1"/>
    </source>
</evidence>
<dbReference type="PANTHER" id="PTHR32248">
    <property type="entry name" value="RNA POLYMERASE SIGMA-54 FACTOR"/>
    <property type="match status" value="1"/>
</dbReference>
<dbReference type="PRINTS" id="PR00045">
    <property type="entry name" value="SIGMA54FCT"/>
</dbReference>
<dbReference type="PROSITE" id="PS50044">
    <property type="entry name" value="SIGMA54_3"/>
    <property type="match status" value="1"/>
</dbReference>
<organism evidence="11 12">
    <name type="scientific">Amedibacillus hominis</name>
    <dbReference type="NCBI Taxonomy" id="2897776"/>
    <lineage>
        <taxon>Bacteria</taxon>
        <taxon>Bacillati</taxon>
        <taxon>Bacillota</taxon>
        <taxon>Erysipelotrichia</taxon>
        <taxon>Erysipelotrichales</taxon>
        <taxon>Erysipelotrichaceae</taxon>
        <taxon>Amedibacillus</taxon>
    </lineage>
</organism>
<sequence>MMKQDLIFQQKLTQTLQLSMSMKNSLDILKLNQEELLDYIEALVEKNPVIAYKPSTDMHTLLHETLSQTRTLKDDLYMQLHTFPYAYDERICTYLIESLDEHGFLTSTIKEYAQCLQVSEDTIEDHLEILQSFEPCGIAAFDSVDSIRLQLLHKHLFVSEYIFSNYPDDIIEKNYSKIAKSCHLSISEVMEALDHIKNCTPFPCSNYQNTKDPVVLPDFEVKVIGQEIELIPKQPGHFTIEDELAVMKEESEQIKQYFEEAYYFIDNLNKRNKTLMIMANELFHIQKNYFLYHDELQPCTLADIALKTGFHESTVSRTLSNKYYIFENEIYPVKQLFISSTKSGSSKDSILKAIQKFVKEEDKTHPYKDEELVDLLAEIDLYVSRRGVAKYRSLLDIPGSRERRLKY</sequence>
<evidence type="ECO:0000313" key="12">
    <source>
        <dbReference type="Proteomes" id="UP001202402"/>
    </source>
</evidence>
<dbReference type="InterPro" id="IPR007046">
    <property type="entry name" value="RNA_pol_sigma_54_core-bd"/>
</dbReference>
<keyword evidence="3" id="KW-0808">Transferase</keyword>
<dbReference type="Proteomes" id="UP001202402">
    <property type="component" value="Unassembled WGS sequence"/>
</dbReference>
<dbReference type="InterPro" id="IPR000394">
    <property type="entry name" value="RNA_pol_sigma_54"/>
</dbReference>
<dbReference type="RefSeq" id="WP_207732801.1">
    <property type="nucleotide sequence ID" value="NZ_JAKVPQ010000001.1"/>
</dbReference>
<protein>
    <submittedName>
        <fullName evidence="11">RNA polymerase subunit sigma-54</fullName>
    </submittedName>
</protein>
<feature type="domain" description="RNA polymerase sigma factor 54 DNA-binding" evidence="9">
    <location>
        <begin position="253"/>
        <end position="404"/>
    </location>
</feature>
<keyword evidence="2" id="KW-0240">DNA-directed RNA polymerase</keyword>
<keyword evidence="4" id="KW-0548">Nucleotidyltransferase</keyword>
<keyword evidence="12" id="KW-1185">Reference proteome</keyword>
<comment type="caution">
    <text evidence="11">The sequence shown here is derived from an EMBL/GenBank/DDBJ whole genome shotgun (WGS) entry which is preliminary data.</text>
</comment>
<dbReference type="Pfam" id="PF04963">
    <property type="entry name" value="Sigma54_CBD"/>
    <property type="match status" value="1"/>
</dbReference>
<evidence type="ECO:0000259" key="10">
    <source>
        <dbReference type="Pfam" id="PF04963"/>
    </source>
</evidence>
<dbReference type="Pfam" id="PF00309">
    <property type="entry name" value="Sigma54_AID"/>
    <property type="match status" value="1"/>
</dbReference>
<dbReference type="PIRSF" id="PIRSF000774">
    <property type="entry name" value="RpoN"/>
    <property type="match status" value="1"/>
</dbReference>
<evidence type="ECO:0000256" key="1">
    <source>
        <dbReference type="ARBA" id="ARBA00008798"/>
    </source>
</evidence>
<keyword evidence="5" id="KW-0805">Transcription regulation</keyword>
<keyword evidence="6" id="KW-0731">Sigma factor</keyword>
<evidence type="ECO:0000259" key="9">
    <source>
        <dbReference type="Pfam" id="PF04552"/>
    </source>
</evidence>
<gene>
    <name evidence="11" type="ORF">LQE99_00715</name>
</gene>
<evidence type="ECO:0000256" key="2">
    <source>
        <dbReference type="ARBA" id="ARBA00022478"/>
    </source>
</evidence>
<dbReference type="Pfam" id="PF04552">
    <property type="entry name" value="Sigma54_DBD"/>
    <property type="match status" value="1"/>
</dbReference>
<dbReference type="InterPro" id="IPR007634">
    <property type="entry name" value="RNA_pol_sigma_54_DNA-bd"/>
</dbReference>
<dbReference type="Gene3D" id="1.10.10.60">
    <property type="entry name" value="Homeodomain-like"/>
    <property type="match status" value="1"/>
</dbReference>
<evidence type="ECO:0000256" key="7">
    <source>
        <dbReference type="ARBA" id="ARBA00023125"/>
    </source>
</evidence>
<name>A0ABS9R1W4_9FIRM</name>
<keyword evidence="7" id="KW-0238">DNA-binding</keyword>
<dbReference type="PANTHER" id="PTHR32248:SF4">
    <property type="entry name" value="RNA POLYMERASE SIGMA-54 FACTOR"/>
    <property type="match status" value="1"/>
</dbReference>
<evidence type="ECO:0000256" key="3">
    <source>
        <dbReference type="ARBA" id="ARBA00022679"/>
    </source>
</evidence>
<evidence type="ECO:0000256" key="6">
    <source>
        <dbReference type="ARBA" id="ARBA00023082"/>
    </source>
</evidence>
<dbReference type="InterPro" id="IPR038709">
    <property type="entry name" value="RpoN_core-bd_sf"/>
</dbReference>
<reference evidence="11 12" key="1">
    <citation type="submission" date="2022-02" db="EMBL/GenBank/DDBJ databases">
        <title>Genome of Erysipelotrichaceae sp. nov. NSJ-176 isolated from human feces.</title>
        <authorList>
            <person name="Abdugheni R."/>
        </authorList>
    </citation>
    <scope>NUCLEOTIDE SEQUENCE [LARGE SCALE GENOMIC DNA]</scope>
    <source>
        <strain evidence="11 12">NSJ-176</strain>
    </source>
</reference>
<dbReference type="Gene3D" id="1.10.10.1330">
    <property type="entry name" value="RNA polymerase sigma-54 factor, core-binding domain"/>
    <property type="match status" value="1"/>
</dbReference>
<evidence type="ECO:0000256" key="4">
    <source>
        <dbReference type="ARBA" id="ARBA00022695"/>
    </source>
</evidence>
<proteinExistence type="inferred from homology"/>